<evidence type="ECO:0000313" key="3">
    <source>
        <dbReference type="EMBL" id="AKF06132.1"/>
    </source>
</evidence>
<dbReference type="KEGG" id="samy:DB32_003281"/>
<sequence>MTKKIALALLLFASLGGCQCGGEREPEEPSTETEPSTGSYGDTPTGIVEGIVRLADSTELPTYPQNPLVVPGRTAIPEGCTPPREIDRTPVVVADETGGLAGLSIVGTGTDDERWPTRPPVTHEITIRDCRIQPSIVVATRGDQVRLSNDTDYPFFPELGEGVLQALLRAEPRMITLDQGGVRTIQCGFAAPCGRMELITLYHPVHTVSQPNGRFRLEIPSGQDVRITAWHPLFHEAHVTTRVEPGETRQVELTIRPSPMVAPPTEPRGEPADVAPQPNVPF</sequence>
<feature type="region of interest" description="Disordered" evidence="1">
    <location>
        <begin position="19"/>
        <end position="44"/>
    </location>
</feature>
<evidence type="ECO:0000256" key="1">
    <source>
        <dbReference type="SAM" id="MobiDB-lite"/>
    </source>
</evidence>
<evidence type="ECO:0000313" key="4">
    <source>
        <dbReference type="Proteomes" id="UP000034883"/>
    </source>
</evidence>
<dbReference type="EMBL" id="CP011125">
    <property type="protein sequence ID" value="AKF06132.1"/>
    <property type="molecule type" value="Genomic_DNA"/>
</dbReference>
<feature type="signal peptide" evidence="2">
    <location>
        <begin position="1"/>
        <end position="19"/>
    </location>
</feature>
<dbReference type="STRING" id="927083.DB32_003281"/>
<name>A0A0F6YHX5_9BACT</name>
<organism evidence="3 4">
    <name type="scientific">Sandaracinus amylolyticus</name>
    <dbReference type="NCBI Taxonomy" id="927083"/>
    <lineage>
        <taxon>Bacteria</taxon>
        <taxon>Pseudomonadati</taxon>
        <taxon>Myxococcota</taxon>
        <taxon>Polyangia</taxon>
        <taxon>Polyangiales</taxon>
        <taxon>Sandaracinaceae</taxon>
        <taxon>Sandaracinus</taxon>
    </lineage>
</organism>
<proteinExistence type="predicted"/>
<evidence type="ECO:0000256" key="2">
    <source>
        <dbReference type="SAM" id="SignalP"/>
    </source>
</evidence>
<keyword evidence="4" id="KW-1185">Reference proteome</keyword>
<dbReference type="AlphaFoldDB" id="A0A0F6YHX5"/>
<feature type="region of interest" description="Disordered" evidence="1">
    <location>
        <begin position="257"/>
        <end position="282"/>
    </location>
</feature>
<dbReference type="Proteomes" id="UP000034883">
    <property type="component" value="Chromosome"/>
</dbReference>
<keyword evidence="2" id="KW-0732">Signal</keyword>
<reference evidence="3 4" key="1">
    <citation type="submission" date="2015-03" db="EMBL/GenBank/DDBJ databases">
        <title>Genome assembly of Sandaracinus amylolyticus DSM 53668.</title>
        <authorList>
            <person name="Sharma G."/>
            <person name="Subramanian S."/>
        </authorList>
    </citation>
    <scope>NUCLEOTIDE SEQUENCE [LARGE SCALE GENOMIC DNA]</scope>
    <source>
        <strain evidence="3 4">DSM 53668</strain>
    </source>
</reference>
<dbReference type="RefSeq" id="WP_053233335.1">
    <property type="nucleotide sequence ID" value="NZ_CP011125.1"/>
</dbReference>
<accession>A0A0F6YHX5</accession>
<protein>
    <submittedName>
        <fullName evidence="3">Uncharacterized protein</fullName>
    </submittedName>
</protein>
<dbReference type="PROSITE" id="PS51257">
    <property type="entry name" value="PROKAR_LIPOPROTEIN"/>
    <property type="match status" value="1"/>
</dbReference>
<feature type="chain" id="PRO_5002512664" evidence="2">
    <location>
        <begin position="20"/>
        <end position="282"/>
    </location>
</feature>
<gene>
    <name evidence="3" type="ORF">DB32_003281</name>
</gene>